<dbReference type="EMBL" id="KI913122">
    <property type="protein sequence ID" value="ETV82384.1"/>
    <property type="molecule type" value="Genomic_DNA"/>
</dbReference>
<dbReference type="GO" id="GO:0004842">
    <property type="term" value="F:ubiquitin-protein transferase activity"/>
    <property type="evidence" value="ECO:0007669"/>
    <property type="project" value="InterPro"/>
</dbReference>
<dbReference type="SUPFAM" id="SSF56204">
    <property type="entry name" value="Hect, E3 ligase catalytic domain"/>
    <property type="match status" value="1"/>
</dbReference>
<dbReference type="AlphaFoldDB" id="W4GTN6"/>
<dbReference type="STRING" id="112090.W4GTN6"/>
<dbReference type="OrthoDB" id="239701at2759"/>
<sequence length="108" mass="12067">MEGMAAVLPYALCTLFMLAQFEELVVCGFPDIDMLQRITQCLQDMNQAQRSLFVNFVLARSRLPRSIEEFTLHFKIQPAVIMGDDTNVPGSLLAPFPNVLFLAVFAAV</sequence>
<feature type="signal peptide" evidence="1">
    <location>
        <begin position="1"/>
        <end position="27"/>
    </location>
</feature>
<dbReference type="RefSeq" id="XP_009828053.1">
    <property type="nucleotide sequence ID" value="XM_009829751.1"/>
</dbReference>
<evidence type="ECO:0000313" key="2">
    <source>
        <dbReference type="EMBL" id="ETV82384.1"/>
    </source>
</evidence>
<protein>
    <submittedName>
        <fullName evidence="2">E3 ubiquitin-protein ligase HERC2</fullName>
    </submittedName>
</protein>
<evidence type="ECO:0000256" key="1">
    <source>
        <dbReference type="SAM" id="SignalP"/>
    </source>
</evidence>
<accession>W4GTN6</accession>
<gene>
    <name evidence="2" type="ORF">H257_05036</name>
</gene>
<dbReference type="GeneID" id="20807032"/>
<feature type="chain" id="PRO_5004842692" evidence="1">
    <location>
        <begin position="28"/>
        <end position="108"/>
    </location>
</feature>
<name>W4GTN6_APHAT</name>
<proteinExistence type="predicted"/>
<dbReference type="InterPro" id="IPR035983">
    <property type="entry name" value="Hect_E3_ubiquitin_ligase"/>
</dbReference>
<reference evidence="2" key="1">
    <citation type="submission" date="2013-12" db="EMBL/GenBank/DDBJ databases">
        <title>The Genome Sequence of Aphanomyces astaci APO3.</title>
        <authorList>
            <consortium name="The Broad Institute Genomics Platform"/>
            <person name="Russ C."/>
            <person name="Tyler B."/>
            <person name="van West P."/>
            <person name="Dieguez-Uribeondo J."/>
            <person name="Young S.K."/>
            <person name="Zeng Q."/>
            <person name="Gargeya S."/>
            <person name="Fitzgerald M."/>
            <person name="Abouelleil A."/>
            <person name="Alvarado L."/>
            <person name="Chapman S.B."/>
            <person name="Gainer-Dewar J."/>
            <person name="Goldberg J."/>
            <person name="Griggs A."/>
            <person name="Gujja S."/>
            <person name="Hansen M."/>
            <person name="Howarth C."/>
            <person name="Imamovic A."/>
            <person name="Ireland A."/>
            <person name="Larimer J."/>
            <person name="McCowan C."/>
            <person name="Murphy C."/>
            <person name="Pearson M."/>
            <person name="Poon T.W."/>
            <person name="Priest M."/>
            <person name="Roberts A."/>
            <person name="Saif S."/>
            <person name="Shea T."/>
            <person name="Sykes S."/>
            <person name="Wortman J."/>
            <person name="Nusbaum C."/>
            <person name="Birren B."/>
        </authorList>
    </citation>
    <scope>NUCLEOTIDE SEQUENCE [LARGE SCALE GENOMIC DNA]</scope>
    <source>
        <strain evidence="2">APO3</strain>
    </source>
</reference>
<keyword evidence="1" id="KW-0732">Signal</keyword>
<dbReference type="VEuPathDB" id="FungiDB:H257_05036"/>
<organism evidence="2">
    <name type="scientific">Aphanomyces astaci</name>
    <name type="common">Crayfish plague agent</name>
    <dbReference type="NCBI Taxonomy" id="112090"/>
    <lineage>
        <taxon>Eukaryota</taxon>
        <taxon>Sar</taxon>
        <taxon>Stramenopiles</taxon>
        <taxon>Oomycota</taxon>
        <taxon>Saprolegniomycetes</taxon>
        <taxon>Saprolegniales</taxon>
        <taxon>Verrucalvaceae</taxon>
        <taxon>Aphanomyces</taxon>
    </lineage>
</organism>